<evidence type="ECO:0000313" key="3">
    <source>
        <dbReference type="Proteomes" id="UP000243459"/>
    </source>
</evidence>
<dbReference type="EMBL" id="CM007387">
    <property type="protein sequence ID" value="ONK65111.1"/>
    <property type="molecule type" value="Genomic_DNA"/>
</dbReference>
<feature type="region of interest" description="Disordered" evidence="1">
    <location>
        <begin position="99"/>
        <end position="123"/>
    </location>
</feature>
<dbReference type="AlphaFoldDB" id="A0A5P1EKJ6"/>
<protein>
    <submittedName>
        <fullName evidence="2">Uncharacterized protein</fullName>
    </submittedName>
</protein>
<sequence length="415" mass="45500">MRRTLLLVPDIWCMKHMENISMKRGRSLKSDGSHQPSIGFFHIKEEDCEINKVFSGQGFKDVNIWANPRKGPSEDIFRSCNRGPITFGAHNRKIALLISDPKQKQSCQRPERESDDGLAKATAAGGGGRSAAALLFLAAALTPSDEKARSLSRARTRRLSGSMGSRSASPSHRGIPSSPIRFSSLLAISACLCPLMALRFRSSARKLMSCRCSRSMLPSRPLMDLEVIRKILNGTLRGDLLIGHSSAFISCFAKKQRCMPIWCNNSSPTNDAEVTGDSYMVAFAGRKYAARSLPAFVGNSSYSVTSFTLVLEFQKGTLQNLNWKRDGCSSCSGNSNFVCLNNQDCAIKTSSCKGQGQDGTVDCSIGIQTAFSGTDKHNVALNSWYEVSNLRQYSLFGLYSNLRDSLTSQFDSSFL</sequence>
<dbReference type="Gramene" id="ONK65111">
    <property type="protein sequence ID" value="ONK65111"/>
    <property type="gene ID" value="A4U43_C07F33790"/>
</dbReference>
<organism evidence="2 3">
    <name type="scientific">Asparagus officinalis</name>
    <name type="common">Garden asparagus</name>
    <dbReference type="NCBI Taxonomy" id="4686"/>
    <lineage>
        <taxon>Eukaryota</taxon>
        <taxon>Viridiplantae</taxon>
        <taxon>Streptophyta</taxon>
        <taxon>Embryophyta</taxon>
        <taxon>Tracheophyta</taxon>
        <taxon>Spermatophyta</taxon>
        <taxon>Magnoliopsida</taxon>
        <taxon>Liliopsida</taxon>
        <taxon>Asparagales</taxon>
        <taxon>Asparagaceae</taxon>
        <taxon>Asparagoideae</taxon>
        <taxon>Asparagus</taxon>
    </lineage>
</organism>
<gene>
    <name evidence="2" type="ORF">A4U43_C07F33790</name>
</gene>
<feature type="compositionally biased region" description="Low complexity" evidence="1">
    <location>
        <begin position="159"/>
        <end position="173"/>
    </location>
</feature>
<evidence type="ECO:0000256" key="1">
    <source>
        <dbReference type="SAM" id="MobiDB-lite"/>
    </source>
</evidence>
<reference evidence="3" key="1">
    <citation type="journal article" date="2017" name="Nat. Commun.">
        <title>The asparagus genome sheds light on the origin and evolution of a young Y chromosome.</title>
        <authorList>
            <person name="Harkess A."/>
            <person name="Zhou J."/>
            <person name="Xu C."/>
            <person name="Bowers J.E."/>
            <person name="Van der Hulst R."/>
            <person name="Ayyampalayam S."/>
            <person name="Mercati F."/>
            <person name="Riccardi P."/>
            <person name="McKain M.R."/>
            <person name="Kakrana A."/>
            <person name="Tang H."/>
            <person name="Ray J."/>
            <person name="Groenendijk J."/>
            <person name="Arikit S."/>
            <person name="Mathioni S.M."/>
            <person name="Nakano M."/>
            <person name="Shan H."/>
            <person name="Telgmann-Rauber A."/>
            <person name="Kanno A."/>
            <person name="Yue Z."/>
            <person name="Chen H."/>
            <person name="Li W."/>
            <person name="Chen Y."/>
            <person name="Xu X."/>
            <person name="Zhang Y."/>
            <person name="Luo S."/>
            <person name="Chen H."/>
            <person name="Gao J."/>
            <person name="Mao Z."/>
            <person name="Pires J.C."/>
            <person name="Luo M."/>
            <person name="Kudrna D."/>
            <person name="Wing R.A."/>
            <person name="Meyers B.C."/>
            <person name="Yi K."/>
            <person name="Kong H."/>
            <person name="Lavrijsen P."/>
            <person name="Sunseri F."/>
            <person name="Falavigna A."/>
            <person name="Ye Y."/>
            <person name="Leebens-Mack J.H."/>
            <person name="Chen G."/>
        </authorList>
    </citation>
    <scope>NUCLEOTIDE SEQUENCE [LARGE SCALE GENOMIC DNA]</scope>
    <source>
        <strain evidence="3">cv. DH0086</strain>
    </source>
</reference>
<evidence type="ECO:0000313" key="2">
    <source>
        <dbReference type="EMBL" id="ONK65111.1"/>
    </source>
</evidence>
<proteinExistence type="predicted"/>
<keyword evidence="3" id="KW-1185">Reference proteome</keyword>
<name>A0A5P1EKJ6_ASPOF</name>
<accession>A0A5P1EKJ6</accession>
<dbReference type="Proteomes" id="UP000243459">
    <property type="component" value="Chromosome 7"/>
</dbReference>
<feature type="region of interest" description="Disordered" evidence="1">
    <location>
        <begin position="147"/>
        <end position="175"/>
    </location>
</feature>
<feature type="compositionally biased region" description="Basic and acidic residues" evidence="1">
    <location>
        <begin position="109"/>
        <end position="118"/>
    </location>
</feature>